<feature type="region of interest" description="Disordered" evidence="1">
    <location>
        <begin position="53"/>
        <end position="83"/>
    </location>
</feature>
<evidence type="ECO:0000313" key="2">
    <source>
        <dbReference type="EMBL" id="MEQ2217244.1"/>
    </source>
</evidence>
<evidence type="ECO:0000256" key="1">
    <source>
        <dbReference type="SAM" id="MobiDB-lite"/>
    </source>
</evidence>
<sequence length="103" mass="10868">VCPYHFPCALPHRHCHPALSSRSCPRAGGGHPAGGPKNSCCWASPIHPGRCRSSSAAIPAGEGPGAGSPPRRSLDETATRETKRPGVTIKGTILAFFYFFCKI</sequence>
<feature type="non-terminal residue" evidence="2">
    <location>
        <position position="1"/>
    </location>
</feature>
<proteinExistence type="predicted"/>
<name>A0ABV0SAD7_9TELE</name>
<reference evidence="2 3" key="1">
    <citation type="submission" date="2021-06" db="EMBL/GenBank/DDBJ databases">
        <authorList>
            <person name="Palmer J.M."/>
        </authorList>
    </citation>
    <scope>NUCLEOTIDE SEQUENCE [LARGE SCALE GENOMIC DNA]</scope>
    <source>
        <strain evidence="2 3">XC_2019</strain>
        <tissue evidence="2">Muscle</tissue>
    </source>
</reference>
<protein>
    <submittedName>
        <fullName evidence="2">Uncharacterized protein</fullName>
    </submittedName>
</protein>
<gene>
    <name evidence="2" type="ORF">XENOCAPTIV_000755</name>
</gene>
<keyword evidence="3" id="KW-1185">Reference proteome</keyword>
<accession>A0ABV0SAD7</accession>
<organism evidence="2 3">
    <name type="scientific">Xenoophorus captivus</name>
    <dbReference type="NCBI Taxonomy" id="1517983"/>
    <lineage>
        <taxon>Eukaryota</taxon>
        <taxon>Metazoa</taxon>
        <taxon>Chordata</taxon>
        <taxon>Craniata</taxon>
        <taxon>Vertebrata</taxon>
        <taxon>Euteleostomi</taxon>
        <taxon>Actinopterygii</taxon>
        <taxon>Neopterygii</taxon>
        <taxon>Teleostei</taxon>
        <taxon>Neoteleostei</taxon>
        <taxon>Acanthomorphata</taxon>
        <taxon>Ovalentaria</taxon>
        <taxon>Atherinomorphae</taxon>
        <taxon>Cyprinodontiformes</taxon>
        <taxon>Goodeidae</taxon>
        <taxon>Xenoophorus</taxon>
    </lineage>
</organism>
<dbReference type="Proteomes" id="UP001434883">
    <property type="component" value="Unassembled WGS sequence"/>
</dbReference>
<feature type="compositionally biased region" description="Basic and acidic residues" evidence="1">
    <location>
        <begin position="72"/>
        <end position="83"/>
    </location>
</feature>
<evidence type="ECO:0000313" key="3">
    <source>
        <dbReference type="Proteomes" id="UP001434883"/>
    </source>
</evidence>
<comment type="caution">
    <text evidence="2">The sequence shown here is derived from an EMBL/GenBank/DDBJ whole genome shotgun (WGS) entry which is preliminary data.</text>
</comment>
<dbReference type="EMBL" id="JAHRIN010075727">
    <property type="protein sequence ID" value="MEQ2217244.1"/>
    <property type="molecule type" value="Genomic_DNA"/>
</dbReference>